<dbReference type="PROSITE" id="PS00141">
    <property type="entry name" value="ASP_PROTEASE"/>
    <property type="match status" value="1"/>
</dbReference>
<feature type="compositionally biased region" description="Basic residues" evidence="11">
    <location>
        <begin position="189"/>
        <end position="199"/>
    </location>
</feature>
<dbReference type="Pfam" id="PF00026">
    <property type="entry name" value="Asp"/>
    <property type="match status" value="1"/>
</dbReference>
<feature type="region of interest" description="Disordered" evidence="11">
    <location>
        <begin position="173"/>
        <end position="232"/>
    </location>
</feature>
<dbReference type="InterPro" id="IPR033121">
    <property type="entry name" value="PEPTIDASE_A1"/>
</dbReference>
<evidence type="ECO:0000256" key="5">
    <source>
        <dbReference type="ARBA" id="ARBA00022801"/>
    </source>
</evidence>
<keyword evidence="12" id="KW-0812">Transmembrane</keyword>
<keyword evidence="6" id="KW-0865">Zymogen</keyword>
<dbReference type="GO" id="GO:0004190">
    <property type="term" value="F:aspartic-type endopeptidase activity"/>
    <property type="evidence" value="ECO:0007669"/>
    <property type="project" value="UniProtKB-KW"/>
</dbReference>
<keyword evidence="12" id="KW-0472">Membrane</keyword>
<comment type="similarity">
    <text evidence="1 10">Belongs to the peptidase A1 family.</text>
</comment>
<reference evidence="14" key="1">
    <citation type="submission" date="2021-07" db="EMBL/GenBank/DDBJ databases">
        <title>Draft genome of Mortierella alpina, strain LL118, isolated from an aspen leaf litter sample.</title>
        <authorList>
            <person name="Yang S."/>
            <person name="Vinatzer B.A."/>
        </authorList>
    </citation>
    <scope>NUCLEOTIDE SEQUENCE</scope>
    <source>
        <strain evidence="14">LL118</strain>
    </source>
</reference>
<feature type="active site" evidence="8">
    <location>
        <position position="453"/>
    </location>
</feature>
<evidence type="ECO:0000256" key="3">
    <source>
        <dbReference type="ARBA" id="ARBA00022729"/>
    </source>
</evidence>
<evidence type="ECO:0000313" key="14">
    <source>
        <dbReference type="EMBL" id="KAG9320004.1"/>
    </source>
</evidence>
<dbReference type="SUPFAM" id="SSF50630">
    <property type="entry name" value="Acid proteases"/>
    <property type="match status" value="1"/>
</dbReference>
<evidence type="ECO:0000313" key="15">
    <source>
        <dbReference type="Proteomes" id="UP000717515"/>
    </source>
</evidence>
<dbReference type="EMBL" id="JAIFTL010000342">
    <property type="protein sequence ID" value="KAG9320004.1"/>
    <property type="molecule type" value="Genomic_DNA"/>
</dbReference>
<keyword evidence="12" id="KW-1133">Transmembrane helix</keyword>
<evidence type="ECO:0000256" key="11">
    <source>
        <dbReference type="SAM" id="MobiDB-lite"/>
    </source>
</evidence>
<evidence type="ECO:0000256" key="4">
    <source>
        <dbReference type="ARBA" id="ARBA00022750"/>
    </source>
</evidence>
<dbReference type="FunFam" id="2.40.70.10:FF:000008">
    <property type="entry name" value="Cathepsin D"/>
    <property type="match status" value="1"/>
</dbReference>
<feature type="disulfide bond" evidence="9">
    <location>
        <begin position="284"/>
        <end position="289"/>
    </location>
</feature>
<evidence type="ECO:0000256" key="1">
    <source>
        <dbReference type="ARBA" id="ARBA00007447"/>
    </source>
</evidence>
<evidence type="ECO:0000256" key="9">
    <source>
        <dbReference type="PIRSR" id="PIRSR601461-2"/>
    </source>
</evidence>
<dbReference type="PRINTS" id="PR00792">
    <property type="entry name" value="PEPSIN"/>
</dbReference>
<dbReference type="PANTHER" id="PTHR47966:SF51">
    <property type="entry name" value="BETA-SITE APP-CLEAVING ENZYME, ISOFORM A-RELATED"/>
    <property type="match status" value="1"/>
</dbReference>
<evidence type="ECO:0000259" key="13">
    <source>
        <dbReference type="PROSITE" id="PS51767"/>
    </source>
</evidence>
<proteinExistence type="inferred from homology"/>
<comment type="caution">
    <text evidence="14">The sequence shown here is derived from an EMBL/GenBank/DDBJ whole genome shotgun (WGS) entry which is preliminary data.</text>
</comment>
<feature type="active site" evidence="8">
    <location>
        <position position="271"/>
    </location>
</feature>
<keyword evidence="3" id="KW-0732">Signal</keyword>
<dbReference type="Proteomes" id="UP000717515">
    <property type="component" value="Unassembled WGS sequence"/>
</dbReference>
<dbReference type="PANTHER" id="PTHR47966">
    <property type="entry name" value="BETA-SITE APP-CLEAVING ENZYME, ISOFORM A-RELATED"/>
    <property type="match status" value="1"/>
</dbReference>
<dbReference type="Gene3D" id="2.40.70.10">
    <property type="entry name" value="Acid Proteases"/>
    <property type="match status" value="2"/>
</dbReference>
<feature type="compositionally biased region" description="Polar residues" evidence="11">
    <location>
        <begin position="71"/>
        <end position="86"/>
    </location>
</feature>
<organism evidence="14 15">
    <name type="scientific">Mortierella alpina</name>
    <name type="common">Oleaginous fungus</name>
    <name type="synonym">Mortierella renispora</name>
    <dbReference type="NCBI Taxonomy" id="64518"/>
    <lineage>
        <taxon>Eukaryota</taxon>
        <taxon>Fungi</taxon>
        <taxon>Fungi incertae sedis</taxon>
        <taxon>Mucoromycota</taxon>
        <taxon>Mortierellomycotina</taxon>
        <taxon>Mortierellomycetes</taxon>
        <taxon>Mortierellales</taxon>
        <taxon>Mortierellaceae</taxon>
        <taxon>Mortierella</taxon>
    </lineage>
</organism>
<keyword evidence="5 10" id="KW-0378">Hydrolase</keyword>
<sequence>MVPLTLTLPSNLLALAIRSPCARSPTPASLSRPRRAKVLVNIVRVLGIFMTIASVSLIVFLITLPNLATRNNTTDPSSALNSQPGYRNQRDSPRTIDPPSKSSVECDAACQNQNLFETLARLEMVKRRYSVDAEHESTATASASSTSEFQLLAEDHTLRKRTAAFFSDRADRFEQNDPVDEPEILRTNPKNRKQAKKAPTKKDKTQKQDVEDAKAHAAGVTNNGERKMHGTKDGDYSPQAIIQLSSIGSVSGYYGQVQIGSPQQTFNVVFDTGSSDLWIPSIKCTEASCLSHQRFNGKHSSSYDTLDPPEPFEIEYGTGEVSGVISEDIITLGGLSSKRPIRFAESKTSSPLFGRAIFDGVFGLAYQEMSSSGEQPPFLSMMEQRTVKNGMFGFFMGHGSGELAFGGYDSSRIEGNDILWSKVIKKGYWEIMMDGVKSEKEELLKAPVHAIVDTGTTQIIIPVALARHLHAKFLPGARHIHDGIYSLPCNVQGMPMLNIEIGGRTFELPPHLYTLQEIAPGRCMSGFAGEEVEGTSWILGDVFLRSVYS</sequence>
<dbReference type="AlphaFoldDB" id="A0A9P8CVQ2"/>
<evidence type="ECO:0000256" key="2">
    <source>
        <dbReference type="ARBA" id="ARBA00022670"/>
    </source>
</evidence>
<dbReference type="GO" id="GO:0006508">
    <property type="term" value="P:proteolysis"/>
    <property type="evidence" value="ECO:0007669"/>
    <property type="project" value="UniProtKB-KW"/>
</dbReference>
<evidence type="ECO:0000256" key="12">
    <source>
        <dbReference type="SAM" id="Phobius"/>
    </source>
</evidence>
<keyword evidence="2 10" id="KW-0645">Protease</keyword>
<evidence type="ECO:0000256" key="8">
    <source>
        <dbReference type="PIRSR" id="PIRSR601461-1"/>
    </source>
</evidence>
<feature type="non-terminal residue" evidence="14">
    <location>
        <position position="1"/>
    </location>
</feature>
<evidence type="ECO:0000256" key="7">
    <source>
        <dbReference type="ARBA" id="ARBA00023157"/>
    </source>
</evidence>
<dbReference type="InterPro" id="IPR001969">
    <property type="entry name" value="Aspartic_peptidase_AS"/>
</dbReference>
<feature type="domain" description="Peptidase A1" evidence="13">
    <location>
        <begin position="253"/>
        <end position="549"/>
    </location>
</feature>
<protein>
    <recommendedName>
        <fullName evidence="13">Peptidase A1 domain-containing protein</fullName>
    </recommendedName>
</protein>
<dbReference type="InterPro" id="IPR021109">
    <property type="entry name" value="Peptidase_aspartic_dom_sf"/>
</dbReference>
<feature type="disulfide bond" evidence="9">
    <location>
        <begin position="489"/>
        <end position="523"/>
    </location>
</feature>
<feature type="compositionally biased region" description="Basic and acidic residues" evidence="11">
    <location>
        <begin position="200"/>
        <end position="215"/>
    </location>
</feature>
<evidence type="ECO:0000256" key="6">
    <source>
        <dbReference type="ARBA" id="ARBA00023145"/>
    </source>
</evidence>
<keyword evidence="4 10" id="KW-0064">Aspartyl protease</keyword>
<gene>
    <name evidence="14" type="ORF">KVV02_001543</name>
</gene>
<dbReference type="PROSITE" id="PS51767">
    <property type="entry name" value="PEPTIDASE_A1"/>
    <property type="match status" value="1"/>
</dbReference>
<feature type="transmembrane region" description="Helical" evidence="12">
    <location>
        <begin position="39"/>
        <end position="62"/>
    </location>
</feature>
<accession>A0A9P8CVQ2</accession>
<feature type="region of interest" description="Disordered" evidence="11">
    <location>
        <begin position="71"/>
        <end position="104"/>
    </location>
</feature>
<dbReference type="InterPro" id="IPR001461">
    <property type="entry name" value="Aspartic_peptidase_A1"/>
</dbReference>
<name>A0A9P8CVQ2_MORAP</name>
<keyword evidence="7 9" id="KW-1015">Disulfide bond</keyword>
<evidence type="ECO:0000256" key="10">
    <source>
        <dbReference type="RuleBase" id="RU000454"/>
    </source>
</evidence>